<sequence>MQYCIILIKYRISSLPLFIDENVENQLYHLRIQGPLHQQLLKLDEFIQSCECQFRDQLFFIKNDKGKEFVVILSVKLGELKTCENLLPFMICPVLKIEGVTSEAIYYRDGWECNILWPKMSPKEKFDFAKWLHEKLMDISERYYLSPIVYK</sequence>
<evidence type="ECO:0000313" key="1">
    <source>
        <dbReference type="Proteomes" id="UP000887577"/>
    </source>
</evidence>
<dbReference type="Proteomes" id="UP000887577">
    <property type="component" value="Unplaced"/>
</dbReference>
<accession>A0A914Y1K0</accession>
<dbReference type="WBParaSite" id="PSU_v2.g13331.t1">
    <property type="protein sequence ID" value="PSU_v2.g13331.t1"/>
    <property type="gene ID" value="PSU_v2.g13331"/>
</dbReference>
<name>A0A914Y1K0_9BILA</name>
<reference evidence="2" key="1">
    <citation type="submission" date="2022-11" db="UniProtKB">
        <authorList>
            <consortium name="WormBaseParasite"/>
        </authorList>
    </citation>
    <scope>IDENTIFICATION</scope>
</reference>
<protein>
    <submittedName>
        <fullName evidence="2">DUF302 domain-containing protein</fullName>
    </submittedName>
</protein>
<evidence type="ECO:0000313" key="2">
    <source>
        <dbReference type="WBParaSite" id="PSU_v2.g13331.t1"/>
    </source>
</evidence>
<organism evidence="1 2">
    <name type="scientific">Panagrolaimus superbus</name>
    <dbReference type="NCBI Taxonomy" id="310955"/>
    <lineage>
        <taxon>Eukaryota</taxon>
        <taxon>Metazoa</taxon>
        <taxon>Ecdysozoa</taxon>
        <taxon>Nematoda</taxon>
        <taxon>Chromadorea</taxon>
        <taxon>Rhabditida</taxon>
        <taxon>Tylenchina</taxon>
        <taxon>Panagrolaimomorpha</taxon>
        <taxon>Panagrolaimoidea</taxon>
        <taxon>Panagrolaimidae</taxon>
        <taxon>Panagrolaimus</taxon>
    </lineage>
</organism>
<proteinExistence type="predicted"/>
<keyword evidence="1" id="KW-1185">Reference proteome</keyword>
<dbReference type="AlphaFoldDB" id="A0A914Y1K0"/>